<proteinExistence type="predicted"/>
<dbReference type="InParanoid" id="A7TA44"/>
<dbReference type="Pfam" id="PF10927">
    <property type="entry name" value="DUF2738"/>
    <property type="match status" value="1"/>
</dbReference>
<reference evidence="2 3" key="1">
    <citation type="journal article" date="2007" name="Science">
        <title>Sea anemone genome reveals ancestral eumetazoan gene repertoire and genomic organization.</title>
        <authorList>
            <person name="Putnam N.H."/>
            <person name="Srivastava M."/>
            <person name="Hellsten U."/>
            <person name="Dirks B."/>
            <person name="Chapman J."/>
            <person name="Salamov A."/>
            <person name="Terry A."/>
            <person name="Shapiro H."/>
            <person name="Lindquist E."/>
            <person name="Kapitonov V.V."/>
            <person name="Jurka J."/>
            <person name="Genikhovich G."/>
            <person name="Grigoriev I.V."/>
            <person name="Lucas S.M."/>
            <person name="Steele R.E."/>
            <person name="Finnerty J.R."/>
            <person name="Technau U."/>
            <person name="Martindale M.Q."/>
            <person name="Rokhsar D.S."/>
        </authorList>
    </citation>
    <scope>NUCLEOTIDE SEQUENCE [LARGE SCALE GENOMIC DNA]</scope>
    <source>
        <strain evidence="3">CH2 X CH6</strain>
    </source>
</reference>
<sequence length="272" mass="30756">MTTERKTQLTSLPGYNPKQRMIFSKPIHGEVYNSRPKVEFKRINISTRNEDGTAGDLILPTERLYSFGVAKNNFQGQDHDTYTLPLCLWDKEGPTPKQKILTDTLKAIVDHCIDHLLENREAINHLELTRRDLTKLKGGLDPLYWKTETVLDPTTGRTGFRKVPGKGPVLYARLIYSARAKKFMTLFSDAHGNNLNAEDLIGQYCHATAAIRVESIFIGAKISLQLKVYEAIIEPRDENRKRLLAPPAPTVETEEDYGDVFPDNESDLGSID</sequence>
<organism evidence="2 3">
    <name type="scientific">Nematostella vectensis</name>
    <name type="common">Starlet sea anemone</name>
    <dbReference type="NCBI Taxonomy" id="45351"/>
    <lineage>
        <taxon>Eukaryota</taxon>
        <taxon>Metazoa</taxon>
        <taxon>Cnidaria</taxon>
        <taxon>Anthozoa</taxon>
        <taxon>Hexacorallia</taxon>
        <taxon>Actiniaria</taxon>
        <taxon>Edwardsiidae</taxon>
        <taxon>Nematostella</taxon>
    </lineage>
</organism>
<evidence type="ECO:0000256" key="1">
    <source>
        <dbReference type="SAM" id="MobiDB-lite"/>
    </source>
</evidence>
<keyword evidence="3" id="KW-1185">Reference proteome</keyword>
<feature type="region of interest" description="Disordered" evidence="1">
    <location>
        <begin position="243"/>
        <end position="272"/>
    </location>
</feature>
<gene>
    <name evidence="2" type="ORF">NEMVEDRAFT_v1g224378</name>
</gene>
<dbReference type="EMBL" id="DS473829">
    <property type="protein sequence ID" value="EDO27126.1"/>
    <property type="molecule type" value="Genomic_DNA"/>
</dbReference>
<dbReference type="HOGENOM" id="CLU_1024161_0_0_1"/>
<evidence type="ECO:0000313" key="3">
    <source>
        <dbReference type="Proteomes" id="UP000001593"/>
    </source>
</evidence>
<dbReference type="InterPro" id="IPR024416">
    <property type="entry name" value="DUF2738"/>
</dbReference>
<name>A7TA44_NEMVE</name>
<dbReference type="AlphaFoldDB" id="A7TA44"/>
<feature type="compositionally biased region" description="Acidic residues" evidence="1">
    <location>
        <begin position="252"/>
        <end position="266"/>
    </location>
</feature>
<evidence type="ECO:0000313" key="2">
    <source>
        <dbReference type="EMBL" id="EDO27126.1"/>
    </source>
</evidence>
<protein>
    <submittedName>
        <fullName evidence="2">Uncharacterized protein</fullName>
    </submittedName>
</protein>
<dbReference type="Proteomes" id="UP000001593">
    <property type="component" value="Unassembled WGS sequence"/>
</dbReference>
<accession>A7TA44</accession>